<dbReference type="OrthoDB" id="440553at2759"/>
<sequence length="56" mass="5724">MGVNTSSLTICTQLLFVDSFPGKDASITASNNLTRCIFGVIAPVVIEPGIQGVGIG</sequence>
<protein>
    <submittedName>
        <fullName evidence="1">Uncharacterized protein</fullName>
    </submittedName>
</protein>
<gene>
    <name evidence="1" type="ORF">HMPREF1544_00876</name>
</gene>
<evidence type="ECO:0000313" key="2">
    <source>
        <dbReference type="Proteomes" id="UP000014254"/>
    </source>
</evidence>
<dbReference type="VEuPathDB" id="FungiDB:HMPREF1544_00876"/>
<organism evidence="1 2">
    <name type="scientific">Mucor circinelloides f. circinelloides (strain 1006PhL)</name>
    <name type="common">Mucormycosis agent</name>
    <name type="synonym">Calyptromyces circinelloides</name>
    <dbReference type="NCBI Taxonomy" id="1220926"/>
    <lineage>
        <taxon>Eukaryota</taxon>
        <taxon>Fungi</taxon>
        <taxon>Fungi incertae sedis</taxon>
        <taxon>Mucoromycota</taxon>
        <taxon>Mucoromycotina</taxon>
        <taxon>Mucoromycetes</taxon>
        <taxon>Mucorales</taxon>
        <taxon>Mucorineae</taxon>
        <taxon>Mucoraceae</taxon>
        <taxon>Mucor</taxon>
    </lineage>
</organism>
<dbReference type="InParanoid" id="S2JV64"/>
<dbReference type="STRING" id="1220926.S2JV64"/>
<accession>S2JV64</accession>
<dbReference type="AlphaFoldDB" id="S2JV64"/>
<dbReference type="Proteomes" id="UP000014254">
    <property type="component" value="Unassembled WGS sequence"/>
</dbReference>
<evidence type="ECO:0000313" key="1">
    <source>
        <dbReference type="EMBL" id="EPB92307.1"/>
    </source>
</evidence>
<keyword evidence="2" id="KW-1185">Reference proteome</keyword>
<name>S2JV64_MUCC1</name>
<reference evidence="2" key="1">
    <citation type="submission" date="2013-05" db="EMBL/GenBank/DDBJ databases">
        <title>The Genome sequence of Mucor circinelloides f. circinelloides 1006PhL.</title>
        <authorList>
            <consortium name="The Broad Institute Genomics Platform"/>
            <person name="Cuomo C."/>
            <person name="Earl A."/>
            <person name="Findley K."/>
            <person name="Lee S.C."/>
            <person name="Walker B."/>
            <person name="Young S."/>
            <person name="Zeng Q."/>
            <person name="Gargeya S."/>
            <person name="Fitzgerald M."/>
            <person name="Haas B."/>
            <person name="Abouelleil A."/>
            <person name="Allen A.W."/>
            <person name="Alvarado L."/>
            <person name="Arachchi H.M."/>
            <person name="Berlin A.M."/>
            <person name="Chapman S.B."/>
            <person name="Gainer-Dewar J."/>
            <person name="Goldberg J."/>
            <person name="Griggs A."/>
            <person name="Gujja S."/>
            <person name="Hansen M."/>
            <person name="Howarth C."/>
            <person name="Imamovic A."/>
            <person name="Ireland A."/>
            <person name="Larimer J."/>
            <person name="McCowan C."/>
            <person name="Murphy C."/>
            <person name="Pearson M."/>
            <person name="Poon T.W."/>
            <person name="Priest M."/>
            <person name="Roberts A."/>
            <person name="Saif S."/>
            <person name="Shea T."/>
            <person name="Sisk P."/>
            <person name="Sykes S."/>
            <person name="Wortman J."/>
            <person name="Nusbaum C."/>
            <person name="Birren B."/>
        </authorList>
    </citation>
    <scope>NUCLEOTIDE SEQUENCE [LARGE SCALE GENOMIC DNA]</scope>
    <source>
        <strain evidence="2">1006PhL</strain>
    </source>
</reference>
<proteinExistence type="predicted"/>
<dbReference type="EMBL" id="KE123901">
    <property type="protein sequence ID" value="EPB92307.1"/>
    <property type="molecule type" value="Genomic_DNA"/>
</dbReference>